<reference evidence="2" key="1">
    <citation type="journal article" date="2018" name="PLoS Negl. Trop. Dis.">
        <title>An insight into the salivary gland and fat body transcriptome of Panstrongylus lignarius (Hemiptera: Heteroptera), the main vector of Chagas disease in Peru.</title>
        <authorList>
            <person name="Nevoa J.C."/>
            <person name="Mendes M.T."/>
            <person name="da Silva M.V."/>
            <person name="Soares S.C."/>
            <person name="Oliveira C.J.F."/>
            <person name="Ribeiro J.M.C."/>
        </authorList>
    </citation>
    <scope>NUCLEOTIDE SEQUENCE</scope>
</reference>
<name>A0A224XWF1_9HEMI</name>
<organism evidence="2">
    <name type="scientific">Panstrongylus lignarius</name>
    <dbReference type="NCBI Taxonomy" id="156445"/>
    <lineage>
        <taxon>Eukaryota</taxon>
        <taxon>Metazoa</taxon>
        <taxon>Ecdysozoa</taxon>
        <taxon>Arthropoda</taxon>
        <taxon>Hexapoda</taxon>
        <taxon>Insecta</taxon>
        <taxon>Pterygota</taxon>
        <taxon>Neoptera</taxon>
        <taxon>Paraneoptera</taxon>
        <taxon>Hemiptera</taxon>
        <taxon>Heteroptera</taxon>
        <taxon>Panheteroptera</taxon>
        <taxon>Cimicomorpha</taxon>
        <taxon>Reduviidae</taxon>
        <taxon>Triatominae</taxon>
        <taxon>Panstrongylus</taxon>
    </lineage>
</organism>
<evidence type="ECO:0000313" key="2">
    <source>
        <dbReference type="EMBL" id="JAW12852.1"/>
    </source>
</evidence>
<accession>A0A224XWF1</accession>
<feature type="chain" id="PRO_5013098609" evidence="1">
    <location>
        <begin position="18"/>
        <end position="212"/>
    </location>
</feature>
<protein>
    <submittedName>
        <fullName evidence="2">Putative secreted protein</fullName>
    </submittedName>
</protein>
<sequence length="212" mass="23563">MMKHFLILVSALVLAQGLKEEVSKNAFENDAEQLLEPFLKGYFELNNLIEEVKQHQQTQKMSSLVLAERLARVPPNCLPTETQFVEARDSDACNNLTHSLAKAVNLAETIGSWAYKAGLKVCGKVLGLTHCGNINPVAAIQCVVKDIHDLKELLVSFKPDVLKFKEEVVALAKELKEESKKCLGVQKQADAVTEQMIIQAQLCDATKLQRLH</sequence>
<dbReference type="AlphaFoldDB" id="A0A224XWF1"/>
<keyword evidence="1" id="KW-0732">Signal</keyword>
<dbReference type="EMBL" id="GFTR01003574">
    <property type="protein sequence ID" value="JAW12852.1"/>
    <property type="molecule type" value="Transcribed_RNA"/>
</dbReference>
<feature type="signal peptide" evidence="1">
    <location>
        <begin position="1"/>
        <end position="17"/>
    </location>
</feature>
<proteinExistence type="predicted"/>
<evidence type="ECO:0000256" key="1">
    <source>
        <dbReference type="SAM" id="SignalP"/>
    </source>
</evidence>